<evidence type="ECO:0000256" key="1">
    <source>
        <dbReference type="SAM" id="MobiDB-lite"/>
    </source>
</evidence>
<feature type="compositionally biased region" description="Low complexity" evidence="1">
    <location>
        <begin position="79"/>
        <end position="98"/>
    </location>
</feature>
<dbReference type="EMBL" id="LSRX01001110">
    <property type="protein sequence ID" value="OLP83527.1"/>
    <property type="molecule type" value="Genomic_DNA"/>
</dbReference>
<feature type="compositionally biased region" description="Polar residues" evidence="1">
    <location>
        <begin position="420"/>
        <end position="430"/>
    </location>
</feature>
<sequence>MAMTATPGSTQAADASMQILAQLQESFGSVLVAAGKRGTEEKPTGTPQDRLPKVGRGSVALGGQGKGFQGKGGRRRPGKNQNGRPQSDSGNSSFLSGSTTDGEDAELLHLADHISLRVTLLWGIFTTLKEKLSHLSQEQLAYAHRASWIDTSSNWNFQRWESLATLLRVINGDTLTRFAATKGISADTQGTVLFQADISLRAQGSEELYTELARLQGSAIFQTIGIQFRPEGYKRVFDGGWEARDVRSANTRFWPPSAIKVGTGSISLMQGSTGKSWRSECVKLRDCMLPEFTTYTYTYTYFTTTTITFTSPLHRLVLHHIASIGQDLDRLGSLVCYGFQGGSISLSATATVSWLGWVDAPLDDSRLLPSDSTLAPLATETVLTVGESSDEDAAAHDLPTRSEPSQPLQPTPPQMIAQAGVTQPASTSSDADWGDVWNMDGATQYYHLRLLTDNLPPLVTRESPMIEQLSCLICSRGGCDASQLAQLCRLLPEQKTAKRRRATVTDGDTGLHQCTFSVGAFAIGGCIGVQRNTYDFPWTTLCLTSLINQVCPTHKYSSCSLLKNTMHFMHRDSGNAPHTLNLVLPLSRWQGGQIWLADEGGSIRLDPSTGLGRLLNVSLPYVTFPPHTAQATYPWRNGDRIVLIGYHARGLERLTREQRDYLQQAGFNLV</sequence>
<keyword evidence="3" id="KW-1185">Reference proteome</keyword>
<protein>
    <submittedName>
        <fullName evidence="2">Uncharacterized protein</fullName>
    </submittedName>
</protein>
<evidence type="ECO:0000313" key="2">
    <source>
        <dbReference type="EMBL" id="OLP83527.1"/>
    </source>
</evidence>
<dbReference type="OrthoDB" id="415896at2759"/>
<accession>A0A1Q9CKZ5</accession>
<reference evidence="2 3" key="1">
    <citation type="submission" date="2016-02" db="EMBL/GenBank/DDBJ databases">
        <title>Genome analysis of coral dinoflagellate symbionts highlights evolutionary adaptations to a symbiotic lifestyle.</title>
        <authorList>
            <person name="Aranda M."/>
            <person name="Li Y."/>
            <person name="Liew Y.J."/>
            <person name="Baumgarten S."/>
            <person name="Simakov O."/>
            <person name="Wilson M."/>
            <person name="Piel J."/>
            <person name="Ashoor H."/>
            <person name="Bougouffa S."/>
            <person name="Bajic V.B."/>
            <person name="Ryu T."/>
            <person name="Ravasi T."/>
            <person name="Bayer T."/>
            <person name="Micklem G."/>
            <person name="Kim H."/>
            <person name="Bhak J."/>
            <person name="Lajeunesse T.C."/>
            <person name="Voolstra C.R."/>
        </authorList>
    </citation>
    <scope>NUCLEOTIDE SEQUENCE [LARGE SCALE GENOMIC DNA]</scope>
    <source>
        <strain evidence="2 3">CCMP2467</strain>
    </source>
</reference>
<comment type="caution">
    <text evidence="2">The sequence shown here is derived from an EMBL/GenBank/DDBJ whole genome shotgun (WGS) entry which is preliminary data.</text>
</comment>
<evidence type="ECO:0000313" key="3">
    <source>
        <dbReference type="Proteomes" id="UP000186817"/>
    </source>
</evidence>
<feature type="region of interest" description="Disordered" evidence="1">
    <location>
        <begin position="389"/>
        <end position="433"/>
    </location>
</feature>
<organism evidence="2 3">
    <name type="scientific">Symbiodinium microadriaticum</name>
    <name type="common">Dinoflagellate</name>
    <name type="synonym">Zooxanthella microadriatica</name>
    <dbReference type="NCBI Taxonomy" id="2951"/>
    <lineage>
        <taxon>Eukaryota</taxon>
        <taxon>Sar</taxon>
        <taxon>Alveolata</taxon>
        <taxon>Dinophyceae</taxon>
        <taxon>Suessiales</taxon>
        <taxon>Symbiodiniaceae</taxon>
        <taxon>Symbiodinium</taxon>
    </lineage>
</organism>
<proteinExistence type="predicted"/>
<dbReference type="Proteomes" id="UP000186817">
    <property type="component" value="Unassembled WGS sequence"/>
</dbReference>
<dbReference type="AlphaFoldDB" id="A0A1Q9CKZ5"/>
<feature type="region of interest" description="Disordered" evidence="1">
    <location>
        <begin position="34"/>
        <end position="100"/>
    </location>
</feature>
<feature type="compositionally biased region" description="Gly residues" evidence="1">
    <location>
        <begin position="60"/>
        <end position="71"/>
    </location>
</feature>
<name>A0A1Q9CKZ5_SYMMI</name>
<gene>
    <name evidence="2" type="ORF">AK812_SmicGene35698</name>
</gene>